<feature type="signal peptide" evidence="1">
    <location>
        <begin position="1"/>
        <end position="18"/>
    </location>
</feature>
<keyword evidence="1" id="KW-0732">Signal</keyword>
<dbReference type="AlphaFoldDB" id="A0AAD8UZ65"/>
<keyword evidence="3" id="KW-1185">Reference proteome</keyword>
<comment type="caution">
    <text evidence="2">The sequence shown here is derived from an EMBL/GenBank/DDBJ whole genome shotgun (WGS) entry which is preliminary data.</text>
</comment>
<evidence type="ECO:0008006" key="4">
    <source>
        <dbReference type="Google" id="ProtNLM"/>
    </source>
</evidence>
<evidence type="ECO:0000313" key="2">
    <source>
        <dbReference type="EMBL" id="KAK1572774.1"/>
    </source>
</evidence>
<dbReference type="GeneID" id="85443317"/>
<organism evidence="2 3">
    <name type="scientific">Colletotrichum navitas</name>
    <dbReference type="NCBI Taxonomy" id="681940"/>
    <lineage>
        <taxon>Eukaryota</taxon>
        <taxon>Fungi</taxon>
        <taxon>Dikarya</taxon>
        <taxon>Ascomycota</taxon>
        <taxon>Pezizomycotina</taxon>
        <taxon>Sordariomycetes</taxon>
        <taxon>Hypocreomycetidae</taxon>
        <taxon>Glomerellales</taxon>
        <taxon>Glomerellaceae</taxon>
        <taxon>Colletotrichum</taxon>
        <taxon>Colletotrichum graminicola species complex</taxon>
    </lineage>
</organism>
<evidence type="ECO:0000256" key="1">
    <source>
        <dbReference type="SAM" id="SignalP"/>
    </source>
</evidence>
<proteinExistence type="predicted"/>
<gene>
    <name evidence="2" type="ORF">LY79DRAFT_569733</name>
</gene>
<name>A0AAD8UZ65_9PEZI</name>
<accession>A0AAD8UZ65</accession>
<protein>
    <recommendedName>
        <fullName evidence="4">Siderophore biosynthesis</fullName>
    </recommendedName>
</protein>
<feature type="chain" id="PRO_5042086931" description="Siderophore biosynthesis" evidence="1">
    <location>
        <begin position="19"/>
        <end position="221"/>
    </location>
</feature>
<dbReference type="Proteomes" id="UP001230504">
    <property type="component" value="Unassembled WGS sequence"/>
</dbReference>
<reference evidence="2" key="1">
    <citation type="submission" date="2021-06" db="EMBL/GenBank/DDBJ databases">
        <title>Comparative genomics, transcriptomics and evolutionary studies reveal genomic signatures of adaptation to plant cell wall in hemibiotrophic fungi.</title>
        <authorList>
            <consortium name="DOE Joint Genome Institute"/>
            <person name="Baroncelli R."/>
            <person name="Diaz J.F."/>
            <person name="Benocci T."/>
            <person name="Peng M."/>
            <person name="Battaglia E."/>
            <person name="Haridas S."/>
            <person name="Andreopoulos W."/>
            <person name="Labutti K."/>
            <person name="Pangilinan J."/>
            <person name="Floch G.L."/>
            <person name="Makela M.R."/>
            <person name="Henrissat B."/>
            <person name="Grigoriev I.V."/>
            <person name="Crouch J.A."/>
            <person name="De Vries R.P."/>
            <person name="Sukno S.A."/>
            <person name="Thon M.R."/>
        </authorList>
    </citation>
    <scope>NUCLEOTIDE SEQUENCE</scope>
    <source>
        <strain evidence="2">CBS 125086</strain>
    </source>
</reference>
<dbReference type="RefSeq" id="XP_060408558.1">
    <property type="nucleotide sequence ID" value="XM_060559077.1"/>
</dbReference>
<sequence>MSYRLVASVAVLATTVLAKTDLAGCVSSDSVVTPTQGGTPYATVVWYVPGTGEICAALDCGGGRAPPRTDVPGCIGYKGTASYSPSFLPMATSDAAYAQPTRPSVITSAPESAIPTVSDTAAAIETKPSETDLVESECTTEVSTSAAPAVTDVVSPPAGLNATASFLMTTPKTAASPQTSILSNGSAPTSAITRPSSAAPFGASREVFGLIAGMAIAAVLL</sequence>
<evidence type="ECO:0000313" key="3">
    <source>
        <dbReference type="Proteomes" id="UP001230504"/>
    </source>
</evidence>
<dbReference type="EMBL" id="JAHLJV010000104">
    <property type="protein sequence ID" value="KAK1572774.1"/>
    <property type="molecule type" value="Genomic_DNA"/>
</dbReference>